<dbReference type="GeneID" id="8317491"/>
<dbReference type="Proteomes" id="UP000000724">
    <property type="component" value="Contig Pc00c20"/>
</dbReference>
<keyword evidence="1" id="KW-0677">Repeat</keyword>
<keyword evidence="2" id="KW-0732">Signal</keyword>
<accession>B6HEH8</accession>
<dbReference type="PANTHER" id="PTHR45964:SF5">
    <property type="entry name" value="WSCD FAMILY MEMBER CG9164"/>
    <property type="match status" value="1"/>
</dbReference>
<evidence type="ECO:0000256" key="1">
    <source>
        <dbReference type="ARBA" id="ARBA00022737"/>
    </source>
</evidence>
<evidence type="ECO:0000256" key="2">
    <source>
        <dbReference type="SAM" id="SignalP"/>
    </source>
</evidence>
<feature type="domain" description="WSC" evidence="3">
    <location>
        <begin position="21"/>
        <end position="110"/>
    </location>
</feature>
<sequence length="214" mass="21633">MHTNYFFSALALALPVYSLSATARMGCYSEVDSFKNQGPYTYQSPGYCQTECAENGFKVAALSRGNMCYCGNKMPSDSAKVADDKCDLSCSGWPAESCGGQDTFNIIQATENLQASASENASTTIAPTAATAAGGIIVAPSTASSQTGIVTAASTASSKGGNVVSKAAGSGSVATASPTPTYNAAGTVRAGSSLLGAVVAVILYPSLVRQQDVS</sequence>
<dbReference type="InterPro" id="IPR002889">
    <property type="entry name" value="WSC_carb-bd"/>
</dbReference>
<dbReference type="PANTHER" id="PTHR45964">
    <property type="entry name" value="WSCD FAMILY MEMBER CG9164"/>
    <property type="match status" value="1"/>
</dbReference>
<gene>
    <name evidence="4" type="ORF">Pc20g02620</name>
    <name evidence="4" type="ORF">PCH_Pc20g02620</name>
</gene>
<reference evidence="4 5" key="1">
    <citation type="journal article" date="2008" name="Nat. Biotechnol.">
        <title>Genome sequencing and analysis of the filamentous fungus Penicillium chrysogenum.</title>
        <authorList>
            <person name="van den Berg M.A."/>
            <person name="Albang R."/>
            <person name="Albermann K."/>
            <person name="Badger J.H."/>
            <person name="Daran J.-M."/>
            <person name="Driessen A.J.M."/>
            <person name="Garcia-Estrada C."/>
            <person name="Fedorova N.D."/>
            <person name="Harris D.M."/>
            <person name="Heijne W.H.M."/>
            <person name="Joardar V.S."/>
            <person name="Kiel J.A.K.W."/>
            <person name="Kovalchuk A."/>
            <person name="Martin J.F."/>
            <person name="Nierman W.C."/>
            <person name="Nijland J.G."/>
            <person name="Pronk J.T."/>
            <person name="Roubos J.A."/>
            <person name="van der Klei I.J."/>
            <person name="van Peij N.N.M.E."/>
            <person name="Veenhuis M."/>
            <person name="von Doehren H."/>
            <person name="Wagner C."/>
            <person name="Wortman J.R."/>
            <person name="Bovenberg R.A.L."/>
        </authorList>
    </citation>
    <scope>NUCLEOTIDE SEQUENCE [LARGE SCALE GENOMIC DNA]</scope>
    <source>
        <strain evidence="5">ATCC 28089 / DSM 1075 / NRRL 1951 / Wisconsin 54-1255</strain>
    </source>
</reference>
<dbReference type="SMART" id="SM00321">
    <property type="entry name" value="WSC"/>
    <property type="match status" value="1"/>
</dbReference>
<proteinExistence type="predicted"/>
<evidence type="ECO:0000259" key="3">
    <source>
        <dbReference type="PROSITE" id="PS51212"/>
    </source>
</evidence>
<evidence type="ECO:0000313" key="5">
    <source>
        <dbReference type="Proteomes" id="UP000000724"/>
    </source>
</evidence>
<dbReference type="Pfam" id="PF01822">
    <property type="entry name" value="WSC"/>
    <property type="match status" value="1"/>
</dbReference>
<feature type="signal peptide" evidence="2">
    <location>
        <begin position="1"/>
        <end position="20"/>
    </location>
</feature>
<dbReference type="OrthoDB" id="2019572at2759"/>
<dbReference type="BioCyc" id="PCHR:PC20G02620-MONOMER"/>
<dbReference type="OMA" id="GNMCYCG"/>
<dbReference type="InterPro" id="IPR051589">
    <property type="entry name" value="Sialate-O-sulfotransferase"/>
</dbReference>
<dbReference type="eggNOG" id="KOG4157">
    <property type="taxonomic scope" value="Eukaryota"/>
</dbReference>
<keyword evidence="5" id="KW-1185">Reference proteome</keyword>
<dbReference type="PROSITE" id="PS51212">
    <property type="entry name" value="WSC"/>
    <property type="match status" value="1"/>
</dbReference>
<evidence type="ECO:0000313" key="4">
    <source>
        <dbReference type="EMBL" id="CAP85591.1"/>
    </source>
</evidence>
<dbReference type="HOGENOM" id="CLU_080197_1_0_1"/>
<dbReference type="STRING" id="500485.B6HEH8"/>
<protein>
    <submittedName>
        <fullName evidence="4">Pc20g02620 protein</fullName>
    </submittedName>
</protein>
<dbReference type="VEuPathDB" id="FungiDB:PCH_Pc20g02620"/>
<organism evidence="4 5">
    <name type="scientific">Penicillium rubens (strain ATCC 28089 / DSM 1075 / NRRL 1951 / Wisconsin 54-1255)</name>
    <name type="common">Penicillium chrysogenum</name>
    <dbReference type="NCBI Taxonomy" id="500485"/>
    <lineage>
        <taxon>Eukaryota</taxon>
        <taxon>Fungi</taxon>
        <taxon>Dikarya</taxon>
        <taxon>Ascomycota</taxon>
        <taxon>Pezizomycotina</taxon>
        <taxon>Eurotiomycetes</taxon>
        <taxon>Eurotiomycetidae</taxon>
        <taxon>Eurotiales</taxon>
        <taxon>Aspergillaceae</taxon>
        <taxon>Penicillium</taxon>
        <taxon>Penicillium chrysogenum species complex</taxon>
    </lineage>
</organism>
<name>B6HEH8_PENRW</name>
<dbReference type="KEGG" id="pcs:N7525_008707"/>
<dbReference type="EMBL" id="AM920435">
    <property type="protein sequence ID" value="CAP85591.1"/>
    <property type="molecule type" value="Genomic_DNA"/>
</dbReference>
<dbReference type="AlphaFoldDB" id="B6HEH8"/>
<feature type="chain" id="PRO_5002845616" evidence="2">
    <location>
        <begin position="21"/>
        <end position="214"/>
    </location>
</feature>